<accession>A0A383RRC4</accession>
<dbReference type="EMBL" id="UNOZ01000013">
    <property type="protein sequence ID" value="SYX89592.1"/>
    <property type="molecule type" value="Genomic_DNA"/>
</dbReference>
<evidence type="ECO:0000313" key="2">
    <source>
        <dbReference type="Proteomes" id="UP000263595"/>
    </source>
</evidence>
<sequence length="69" mass="7648">MAKGLTDMILPDDRRMLEAVCAMRRYQEAQASGCAEPELEGLRVLAEFLFQAIADHNLQVLGHPSGPQH</sequence>
<dbReference type="Proteomes" id="UP000263595">
    <property type="component" value="Unassembled WGS sequence"/>
</dbReference>
<protein>
    <submittedName>
        <fullName evidence="1">Uncharacterized protein</fullName>
    </submittedName>
</protein>
<proteinExistence type="predicted"/>
<gene>
    <name evidence="1" type="ORF">CCOS865_01846</name>
</gene>
<dbReference type="AlphaFoldDB" id="A0A383RRC4"/>
<evidence type="ECO:0000313" key="1">
    <source>
        <dbReference type="EMBL" id="SYX89592.1"/>
    </source>
</evidence>
<name>A0A383RRC4_9PSED</name>
<reference evidence="2" key="1">
    <citation type="submission" date="2018-08" db="EMBL/GenBank/DDBJ databases">
        <authorList>
            <person name="Blom J."/>
        </authorList>
    </citation>
    <scope>NUCLEOTIDE SEQUENCE [LARGE SCALE GENOMIC DNA]</scope>
    <source>
        <strain evidence="2">CCOS 865</strain>
    </source>
</reference>
<organism evidence="1 2">
    <name type="scientific">Pseudomonas reidholzensis</name>
    <dbReference type="NCBI Taxonomy" id="1785162"/>
    <lineage>
        <taxon>Bacteria</taxon>
        <taxon>Pseudomonadati</taxon>
        <taxon>Pseudomonadota</taxon>
        <taxon>Gammaproteobacteria</taxon>
        <taxon>Pseudomonadales</taxon>
        <taxon>Pseudomonadaceae</taxon>
        <taxon>Pseudomonas</taxon>
    </lineage>
</organism>
<keyword evidence="2" id="KW-1185">Reference proteome</keyword>